<evidence type="ECO:0000259" key="2">
    <source>
        <dbReference type="Pfam" id="PF12697"/>
    </source>
</evidence>
<dbReference type="EMBL" id="DMND01000200">
    <property type="protein sequence ID" value="HAN28977.1"/>
    <property type="molecule type" value="Genomic_DNA"/>
</dbReference>
<keyword evidence="3" id="KW-0808">Transferase</keyword>
<evidence type="ECO:0000313" key="4">
    <source>
        <dbReference type="Proteomes" id="UP000259273"/>
    </source>
</evidence>
<name>A0A3C1KQN1_9GAMM</name>
<dbReference type="InterPro" id="IPR000073">
    <property type="entry name" value="AB_hydrolase_1"/>
</dbReference>
<dbReference type="SUPFAM" id="SSF53474">
    <property type="entry name" value="alpha/beta-Hydrolases"/>
    <property type="match status" value="1"/>
</dbReference>
<protein>
    <submittedName>
        <fullName evidence="3">Homoserine acetyltransferase</fullName>
    </submittedName>
</protein>
<comment type="caution">
    <text evidence="3">The sequence shown here is derived from an EMBL/GenBank/DDBJ whole genome shotgun (WGS) entry which is preliminary data.</text>
</comment>
<dbReference type="PANTHER" id="PTHR32268">
    <property type="entry name" value="HOMOSERINE O-ACETYLTRANSFERASE"/>
    <property type="match status" value="1"/>
</dbReference>
<organism evidence="3 4">
    <name type="scientific">Haliea salexigens</name>
    <dbReference type="NCBI Taxonomy" id="287487"/>
    <lineage>
        <taxon>Bacteria</taxon>
        <taxon>Pseudomonadati</taxon>
        <taxon>Pseudomonadota</taxon>
        <taxon>Gammaproteobacteria</taxon>
        <taxon>Cellvibrionales</taxon>
        <taxon>Halieaceae</taxon>
        <taxon>Haliea</taxon>
    </lineage>
</organism>
<evidence type="ECO:0000256" key="1">
    <source>
        <dbReference type="SAM" id="MobiDB-lite"/>
    </source>
</evidence>
<feature type="domain" description="AB hydrolase-1" evidence="2">
    <location>
        <begin position="21"/>
        <end position="161"/>
    </location>
</feature>
<dbReference type="Pfam" id="PF12697">
    <property type="entry name" value="Abhydrolase_6"/>
    <property type="match status" value="1"/>
</dbReference>
<gene>
    <name evidence="3" type="ORF">DCP75_14885</name>
</gene>
<accession>A0A3C1KQN1</accession>
<feature type="non-terminal residue" evidence="3">
    <location>
        <position position="1"/>
    </location>
</feature>
<evidence type="ECO:0000313" key="3">
    <source>
        <dbReference type="EMBL" id="HAN28977.1"/>
    </source>
</evidence>
<dbReference type="InterPro" id="IPR029058">
    <property type="entry name" value="AB_hydrolase_fold"/>
</dbReference>
<dbReference type="STRING" id="1121937.GCA_000423125_01874"/>
<dbReference type="PANTHER" id="PTHR32268:SF15">
    <property type="entry name" value="HOMOSERINE ACETYLTRANSFERASE FAMILY PROTEIN (AFU_ORTHOLOGUE AFUA_1G15350)"/>
    <property type="match status" value="1"/>
</dbReference>
<dbReference type="AlphaFoldDB" id="A0A3C1KQN1"/>
<dbReference type="GO" id="GO:0016747">
    <property type="term" value="F:acyltransferase activity, transferring groups other than amino-acyl groups"/>
    <property type="evidence" value="ECO:0007669"/>
    <property type="project" value="InterPro"/>
</dbReference>
<sequence>PCLFGAGESSSPSNTPPPQAGPDFPLTSIADNVTAQQALLAARFGGATPRLVMGWSMGGLQALQWAQAYPAAADSVLAVCATAKCYPHNRVFLEGVAAALTADPAFAEGRYPVPPARGLSAFATVYAGWAYSQAFFRDELYRTLGFASIEDLLQYWVEDHLSQDANDLLLQLRTWQSANLLPAAGEKARSHGPGILMPSSTDLYFTAEDATRDAASLGMECRVIESRFGHVAGGPGRLPEETRCIFAAARELLAATARA</sequence>
<dbReference type="Gene3D" id="3.40.50.1820">
    <property type="entry name" value="alpha/beta hydrolase"/>
    <property type="match status" value="1"/>
</dbReference>
<dbReference type="InterPro" id="IPR008220">
    <property type="entry name" value="HAT_MetX-like"/>
</dbReference>
<dbReference type="Proteomes" id="UP000259273">
    <property type="component" value="Unassembled WGS sequence"/>
</dbReference>
<reference evidence="3 4" key="1">
    <citation type="journal article" date="2018" name="Nat. Biotechnol.">
        <title>A standardized bacterial taxonomy based on genome phylogeny substantially revises the tree of life.</title>
        <authorList>
            <person name="Parks D.H."/>
            <person name="Chuvochina M."/>
            <person name="Waite D.W."/>
            <person name="Rinke C."/>
            <person name="Skarshewski A."/>
            <person name="Chaumeil P.A."/>
            <person name="Hugenholtz P."/>
        </authorList>
    </citation>
    <scope>NUCLEOTIDE SEQUENCE [LARGE SCALE GENOMIC DNA]</scope>
    <source>
        <strain evidence="3">UBA9158</strain>
    </source>
</reference>
<proteinExistence type="predicted"/>
<feature type="region of interest" description="Disordered" evidence="1">
    <location>
        <begin position="1"/>
        <end position="25"/>
    </location>
</feature>